<evidence type="ECO:0000313" key="1">
    <source>
        <dbReference type="EMBL" id="KFI29796.1"/>
    </source>
</evidence>
<keyword evidence="2" id="KW-1185">Reference proteome</keyword>
<dbReference type="Proteomes" id="UP000028824">
    <property type="component" value="Unassembled WGS sequence"/>
</dbReference>
<dbReference type="STRING" id="1105367.CG50_09215"/>
<evidence type="ECO:0008006" key="3">
    <source>
        <dbReference type="Google" id="ProtNLM"/>
    </source>
</evidence>
<gene>
    <name evidence="1" type="ORF">CG50_09215</name>
</gene>
<dbReference type="Pfam" id="PF10983">
    <property type="entry name" value="DUF2793"/>
    <property type="match status" value="1"/>
</dbReference>
<evidence type="ECO:0000313" key="2">
    <source>
        <dbReference type="Proteomes" id="UP000028824"/>
    </source>
</evidence>
<sequence length="432" mass="43834">MSDTSLVLSLPFIQPSQAQKHVTHNDAVEILDVLVQAAAKALLASPPATAGTGERYLVATDATGDWAGQDGAIALYGEAGQGWRFFAPQTGWRVYVEDQAALMLFDGTGWTTPGALPQTVTQLGVATSADTTNRLAVAAAASLFTHAGAGHQIKVNKATAADTASLLFQDNWSGRAEMGLAGNDDFEVKVSADGAAFFTALRAARASGIVTLPQGAVVNGLMSGTAVQGSVIDATPGRLLSVGAFGLGAEAPLIGNAATTAGSIAPGFYAYDSAQGSTGGPAGVTRGLLLHQRSGSTAGEVQLFYTEAGTGGAGALYSRARSTGSWGAWCSGGISAGAQTAQGRYRRHQDGTQTCWQSVTTLTGGELAVTFPAAFASTTDLATTLGVSTATVGAISARFTGRTATGLNLSAFNTSNARVAVSVDIVTVGRWF</sequence>
<dbReference type="eggNOG" id="ENOG502Z7PY">
    <property type="taxonomic scope" value="Bacteria"/>
</dbReference>
<protein>
    <recommendedName>
        <fullName evidence="3">DUF2793 domain-containing protein</fullName>
    </recommendedName>
</protein>
<dbReference type="EMBL" id="JFZB01000003">
    <property type="protein sequence ID" value="KFI29796.1"/>
    <property type="molecule type" value="Genomic_DNA"/>
</dbReference>
<name>A0A086Y696_9RHOB</name>
<dbReference type="RefSeq" id="WP_036635065.1">
    <property type="nucleotide sequence ID" value="NZ_JFZB01000003.1"/>
</dbReference>
<dbReference type="AlphaFoldDB" id="A0A086Y696"/>
<proteinExistence type="predicted"/>
<comment type="caution">
    <text evidence="1">The sequence shown here is derived from an EMBL/GenBank/DDBJ whole genome shotgun (WGS) entry which is preliminary data.</text>
</comment>
<accession>A0A086Y696</accession>
<dbReference type="InterPro" id="IPR021251">
    <property type="entry name" value="DUF2793"/>
</dbReference>
<reference evidence="1 2" key="1">
    <citation type="submission" date="2014-03" db="EMBL/GenBank/DDBJ databases">
        <title>Genome of Paenirhodobacter enshiensis DW2-9.</title>
        <authorList>
            <person name="Wang D."/>
            <person name="Wang G."/>
        </authorList>
    </citation>
    <scope>NUCLEOTIDE SEQUENCE [LARGE SCALE GENOMIC DNA]</scope>
    <source>
        <strain evidence="1 2">DW2-9</strain>
    </source>
</reference>
<organism evidence="1 2">
    <name type="scientific">Paenirhodobacter enshiensis</name>
    <dbReference type="NCBI Taxonomy" id="1105367"/>
    <lineage>
        <taxon>Bacteria</taxon>
        <taxon>Pseudomonadati</taxon>
        <taxon>Pseudomonadota</taxon>
        <taxon>Alphaproteobacteria</taxon>
        <taxon>Rhodobacterales</taxon>
        <taxon>Rhodobacter group</taxon>
        <taxon>Paenirhodobacter</taxon>
    </lineage>
</organism>
<dbReference type="OrthoDB" id="564699at2"/>